<sequence>MSEQPAAKRHLRPAAPLPTTAETYGVRHGLAPELTLALENIGRNKRQVVAQGRSFVRSQTTSVLPNPHLALPAWSGPGDTPKDIPKPTWQSENDTLEHARAVLRESGRPNELQPFYATILEDDKPVSPFQTAPLRPEEQLRPTKRKDLEVGLVDAEQGHPGVDLKSVEREGTEAEDMEMGMHQSTDKLGVRQDDFPPVFVSPKITQPELFAKPIFPRAPGPGSGSGFREGVPGGTGGPGAQREKKGLPSRMMGRQLGKTVSAPVFGAWGGMEVDGGEVEGDGFDVGEWAKGEDF</sequence>
<organism evidence="2 3">
    <name type="scientific">Tremella mesenterica</name>
    <name type="common">Jelly fungus</name>
    <dbReference type="NCBI Taxonomy" id="5217"/>
    <lineage>
        <taxon>Eukaryota</taxon>
        <taxon>Fungi</taxon>
        <taxon>Dikarya</taxon>
        <taxon>Basidiomycota</taxon>
        <taxon>Agaricomycotina</taxon>
        <taxon>Tremellomycetes</taxon>
        <taxon>Tremellales</taxon>
        <taxon>Tremellaceae</taxon>
        <taxon>Tremella</taxon>
    </lineage>
</organism>
<feature type="region of interest" description="Disordered" evidence="1">
    <location>
        <begin position="1"/>
        <end position="20"/>
    </location>
</feature>
<keyword evidence="3" id="KW-1185">Reference proteome</keyword>
<feature type="compositionally biased region" description="Acidic residues" evidence="1">
    <location>
        <begin position="274"/>
        <end position="284"/>
    </location>
</feature>
<dbReference type="Proteomes" id="UP000289152">
    <property type="component" value="Unassembled WGS sequence"/>
</dbReference>
<evidence type="ECO:0000256" key="1">
    <source>
        <dbReference type="SAM" id="MobiDB-lite"/>
    </source>
</evidence>
<gene>
    <name evidence="2" type="ORF">M231_07525</name>
</gene>
<proteinExistence type="predicted"/>
<feature type="compositionally biased region" description="Gly residues" evidence="1">
    <location>
        <begin position="221"/>
        <end position="239"/>
    </location>
</feature>
<dbReference type="VEuPathDB" id="FungiDB:TREMEDRAFT_65706"/>
<reference evidence="2 3" key="1">
    <citation type="submission" date="2016-06" db="EMBL/GenBank/DDBJ databases">
        <title>Evolution of pathogenesis and genome organization in the Tremellales.</title>
        <authorList>
            <person name="Cuomo C."/>
            <person name="Litvintseva A."/>
            <person name="Heitman J."/>
            <person name="Chen Y."/>
            <person name="Sun S."/>
            <person name="Springer D."/>
            <person name="Dromer F."/>
            <person name="Young S."/>
            <person name="Zeng Q."/>
            <person name="Chapman S."/>
            <person name="Gujja S."/>
            <person name="Saif S."/>
            <person name="Birren B."/>
        </authorList>
    </citation>
    <scope>NUCLEOTIDE SEQUENCE [LARGE SCALE GENOMIC DNA]</scope>
    <source>
        <strain evidence="2 3">ATCC 28783</strain>
    </source>
</reference>
<feature type="region of interest" description="Disordered" evidence="1">
    <location>
        <begin position="220"/>
        <end position="255"/>
    </location>
</feature>
<dbReference type="InParanoid" id="A0A4Q1B963"/>
<evidence type="ECO:0000313" key="3">
    <source>
        <dbReference type="Proteomes" id="UP000289152"/>
    </source>
</evidence>
<dbReference type="EMBL" id="SDIL01000151">
    <property type="protein sequence ID" value="RXK35222.1"/>
    <property type="molecule type" value="Genomic_DNA"/>
</dbReference>
<dbReference type="OrthoDB" id="2571298at2759"/>
<protein>
    <submittedName>
        <fullName evidence="2">Uncharacterized protein</fullName>
    </submittedName>
</protein>
<name>A0A4Q1B963_TREME</name>
<dbReference type="OMA" id="STHDAMQ"/>
<accession>A0A4Q1B963</accession>
<comment type="caution">
    <text evidence="2">The sequence shown here is derived from an EMBL/GenBank/DDBJ whole genome shotgun (WGS) entry which is preliminary data.</text>
</comment>
<evidence type="ECO:0000313" key="2">
    <source>
        <dbReference type="EMBL" id="RXK35222.1"/>
    </source>
</evidence>
<feature type="region of interest" description="Disordered" evidence="1">
    <location>
        <begin position="273"/>
        <end position="294"/>
    </location>
</feature>
<dbReference type="AlphaFoldDB" id="A0A4Q1B963"/>